<keyword evidence="1" id="KW-1185">Reference proteome</keyword>
<proteinExistence type="predicted"/>
<dbReference type="AlphaFoldDB" id="A0A915ETD2"/>
<accession>A0A915ETD2</accession>
<evidence type="ECO:0000313" key="2">
    <source>
        <dbReference type="WBParaSite" id="jg9091"/>
    </source>
</evidence>
<organism evidence="1 2">
    <name type="scientific">Ditylenchus dipsaci</name>
    <dbReference type="NCBI Taxonomy" id="166011"/>
    <lineage>
        <taxon>Eukaryota</taxon>
        <taxon>Metazoa</taxon>
        <taxon>Ecdysozoa</taxon>
        <taxon>Nematoda</taxon>
        <taxon>Chromadorea</taxon>
        <taxon>Rhabditida</taxon>
        <taxon>Tylenchina</taxon>
        <taxon>Tylenchomorpha</taxon>
        <taxon>Sphaerularioidea</taxon>
        <taxon>Anguinidae</taxon>
        <taxon>Anguininae</taxon>
        <taxon>Ditylenchus</taxon>
    </lineage>
</organism>
<dbReference type="Proteomes" id="UP000887574">
    <property type="component" value="Unplaced"/>
</dbReference>
<sequence length="91" mass="10644">MMDERNTNEIIPSPREGADWNNRWEWRFISKASKLNKSLYVAMAHLKLDSAQSFLYGEEKLGIFGKGKEAKTIRENNHDEDLKRENSQDNT</sequence>
<dbReference type="WBParaSite" id="jg9091">
    <property type="protein sequence ID" value="jg9091"/>
    <property type="gene ID" value="jg9091"/>
</dbReference>
<evidence type="ECO:0000313" key="1">
    <source>
        <dbReference type="Proteomes" id="UP000887574"/>
    </source>
</evidence>
<reference evidence="2" key="1">
    <citation type="submission" date="2022-11" db="UniProtKB">
        <authorList>
            <consortium name="WormBaseParasite"/>
        </authorList>
    </citation>
    <scope>IDENTIFICATION</scope>
</reference>
<protein>
    <submittedName>
        <fullName evidence="2">Uncharacterized protein</fullName>
    </submittedName>
</protein>
<name>A0A915ETD2_9BILA</name>